<dbReference type="GO" id="GO:0004519">
    <property type="term" value="F:endonuclease activity"/>
    <property type="evidence" value="ECO:0007669"/>
    <property type="project" value="InterPro"/>
</dbReference>
<dbReference type="GO" id="GO:0003723">
    <property type="term" value="F:RNA binding"/>
    <property type="evidence" value="ECO:0007669"/>
    <property type="project" value="InterPro"/>
</dbReference>
<dbReference type="KEGG" id="tgr:Tgr7_2088"/>
<evidence type="ECO:0000313" key="1">
    <source>
        <dbReference type="EMBL" id="ACL73168.1"/>
    </source>
</evidence>
<dbReference type="STRING" id="396588.Tgr7_2088"/>
<evidence type="ECO:0008006" key="3">
    <source>
        <dbReference type="Google" id="ProtNLM"/>
    </source>
</evidence>
<dbReference type="EMBL" id="CP001339">
    <property type="protein sequence ID" value="ACL73168.1"/>
    <property type="molecule type" value="Genomic_DNA"/>
</dbReference>
<gene>
    <name evidence="1" type="ordered locus">Tgr7_2088</name>
</gene>
<dbReference type="Proteomes" id="UP000002383">
    <property type="component" value="Chromosome"/>
</dbReference>
<dbReference type="GO" id="GO:0110001">
    <property type="term" value="C:toxin-antitoxin complex"/>
    <property type="evidence" value="ECO:0007669"/>
    <property type="project" value="InterPro"/>
</dbReference>
<sequence>MRVIAKRTLREFYEQPSHRDARGPLEAWHAEASRAVWRTPHEIKAQYASASIIDRSRVVFNIGGNKYRLLVDVDYARQALYVKFVGTHAQYDDLDLE</sequence>
<dbReference type="InterPro" id="IPR018669">
    <property type="entry name" value="Toxin_HigB"/>
</dbReference>
<dbReference type="HOGENOM" id="CLU_153067_3_0_6"/>
<keyword evidence="2" id="KW-1185">Reference proteome</keyword>
<dbReference type="RefSeq" id="WP_012638647.1">
    <property type="nucleotide sequence ID" value="NC_011901.1"/>
</dbReference>
<proteinExistence type="predicted"/>
<organism evidence="1 2">
    <name type="scientific">Thioalkalivibrio sulfidiphilus (strain HL-EbGR7)</name>
    <dbReference type="NCBI Taxonomy" id="396588"/>
    <lineage>
        <taxon>Bacteria</taxon>
        <taxon>Pseudomonadati</taxon>
        <taxon>Pseudomonadota</taxon>
        <taxon>Gammaproteobacteria</taxon>
        <taxon>Chromatiales</taxon>
        <taxon>Ectothiorhodospiraceae</taxon>
        <taxon>Thioalkalivibrio</taxon>
    </lineage>
</organism>
<dbReference type="AlphaFoldDB" id="B8GTS4"/>
<accession>B8GTS4</accession>
<protein>
    <recommendedName>
        <fullName evidence="3">Addiction module toxin RelE</fullName>
    </recommendedName>
</protein>
<reference evidence="1 2" key="1">
    <citation type="journal article" date="2011" name="Stand. Genomic Sci.">
        <title>Complete genome sequence of 'Thioalkalivibrio sulfidophilus' HL-EbGr7.</title>
        <authorList>
            <person name="Muyzer G."/>
            <person name="Sorokin D.Y."/>
            <person name="Mavromatis K."/>
            <person name="Lapidus A."/>
            <person name="Clum A."/>
            <person name="Ivanova N."/>
            <person name="Pati A."/>
            <person name="d'Haeseleer P."/>
            <person name="Woyke T."/>
            <person name="Kyrpides N.C."/>
        </authorList>
    </citation>
    <scope>NUCLEOTIDE SEQUENCE [LARGE SCALE GENOMIC DNA]</scope>
    <source>
        <strain evidence="1 2">HL-EbGR7</strain>
    </source>
</reference>
<dbReference type="OrthoDB" id="9799912at2"/>
<dbReference type="Pfam" id="PF09907">
    <property type="entry name" value="HigB_toxin"/>
    <property type="match status" value="1"/>
</dbReference>
<evidence type="ECO:0000313" key="2">
    <source>
        <dbReference type="Proteomes" id="UP000002383"/>
    </source>
</evidence>
<dbReference type="eggNOG" id="COG4680">
    <property type="taxonomic scope" value="Bacteria"/>
</dbReference>
<name>B8GTS4_THISH</name>